<dbReference type="InterPro" id="IPR043502">
    <property type="entry name" value="DNA/RNA_pol_sf"/>
</dbReference>
<keyword evidence="2" id="KW-0472">Membrane</keyword>
<reference evidence="4" key="2">
    <citation type="submission" date="2025-09" db="UniProtKB">
        <authorList>
            <consortium name="Ensembl"/>
        </authorList>
    </citation>
    <scope>IDENTIFICATION</scope>
</reference>
<reference evidence="4" key="1">
    <citation type="submission" date="2025-08" db="UniProtKB">
        <authorList>
            <consortium name="Ensembl"/>
        </authorList>
    </citation>
    <scope>IDENTIFICATION</scope>
</reference>
<keyword evidence="2" id="KW-1133">Transmembrane helix</keyword>
<feature type="transmembrane region" description="Helical" evidence="2">
    <location>
        <begin position="48"/>
        <end position="66"/>
    </location>
</feature>
<protein>
    <recommendedName>
        <fullName evidence="3">Reverse transcriptase domain-containing protein</fullName>
    </recommendedName>
</protein>
<feature type="domain" description="Reverse transcriptase" evidence="3">
    <location>
        <begin position="721"/>
        <end position="990"/>
    </location>
</feature>
<evidence type="ECO:0000256" key="2">
    <source>
        <dbReference type="SAM" id="Phobius"/>
    </source>
</evidence>
<dbReference type="InterPro" id="IPR000477">
    <property type="entry name" value="RT_dom"/>
</dbReference>
<dbReference type="PROSITE" id="PS50878">
    <property type="entry name" value="RT_POL"/>
    <property type="match status" value="1"/>
</dbReference>
<sequence>MAEEGSRSTGAAAPFPKQTGRPRDHFFVKGIYASWNSRIKYSGTENSLHLWVILCVMFLLLTQLWGTRERERHTLLQATAFADLAVPMPLASWCQYTIYSNVLNDGRACARSALCERRCSRPTVPASRTRGYSVFLCMVLLLCGDIHLNPGPMDHQDRVNILKSAVSAHVVQSPASLTHIQDSSVGKRGNPLTNSASKFIPENILKAVIHAKPAATANTAALLKQQQMKLFQTVNHASVLWNPKTKPKGIFGGHLNIRSIVSKTEQIQHLLTDSNLDYLCLTETWLTPNIPSSIVKVSGYTLYRRDRNKGKGGGVLIYVRDHIQSKQLDISDCNLECVGTTITLSPQMTFCVLAIYRPPKATNDFFISLGNLLKQCDGKEVILLGDLNLNWFEKSCRNKLKEITKPFQMTQLLSKPTRITRSSQTLIDLILTNKPERIIKTYNLITGMSDHNLTLVARKLIKTRCKNENQTNSKMYITFIPKKDLQLVEKDLIQTKWADILEKKSCEQGCHDLMLAVNDILIKYTKKNQRKRRAKRNLPWFNKIIEDMMKKRDMALKKFLKSGLTTDRFAFTNQRNKVTAELRKAKASFFLEIIRNAQGNSRLIWKTIDKLIGKEKSKCENICLNIEGKIIDDSFAIATNFNDYFLNNIQKMAQNFHIAHPLLTISDKSGFNLSSITKTKVEKIITVLNNSKAKDIYGLDTSFLKQYKDIFSDPLTIMINQSISEGIFPAALKPAIVTPIFKSGNKQDMNNYRPISILPAASKVLEKTVAEQLTTHFESQALLNPMQFGFRRKYSTDSACCYFLETIRAYVDRGRVVGAVFLDLRKAFDTVNHQILYSKLNQYSLSEHTQNWIRSYLSNRHQCVQVNNIQSVFRATSMGVPQGSILGPLLFSIYINDLPTVCSDVDIIMYADDTVIFTSGENELEVADKLSKEMQKVAQWLHTSCLTLNVDKTVSMFFSNKRKLQVTQEIQVNGQTIKNVNETKYLGLILDSNLGFKSHIKNLSNKLKFNLMNYKHIRNSLTTEASNIYLNTMIVPHLLYCMSSWSQACKTSLKLLESLYKRAIKIHDKKPRQYHHCKVQSKYNILSFENLIKYNQISALFKIIHNIAAPPLRKFVTLNSERISRATRSTVRGECSVPKRRTTYGQQSFFYKAANLWNILPNEIISCTNYSTFTRLSKQWLLLKQTCTH</sequence>
<dbReference type="AlphaFoldDB" id="A0A8C1GS70"/>
<evidence type="ECO:0000313" key="4">
    <source>
        <dbReference type="Ensembl" id="ENSCCRP00010013280.1"/>
    </source>
</evidence>
<evidence type="ECO:0000259" key="3">
    <source>
        <dbReference type="PROSITE" id="PS50878"/>
    </source>
</evidence>
<proteinExistence type="predicted"/>
<dbReference type="InterPro" id="IPR005135">
    <property type="entry name" value="Endo/exonuclease/phosphatase"/>
</dbReference>
<name>A0A8C1GS70_CYPCA</name>
<dbReference type="SUPFAM" id="SSF56219">
    <property type="entry name" value="DNase I-like"/>
    <property type="match status" value="1"/>
</dbReference>
<dbReference type="InterPro" id="IPR036691">
    <property type="entry name" value="Endo/exonu/phosph_ase_sf"/>
</dbReference>
<accession>A0A8C1GS70</accession>
<dbReference type="Ensembl" id="ENSCCRT00010014463.1">
    <property type="protein sequence ID" value="ENSCCRP00010013280.1"/>
    <property type="gene ID" value="ENSCCRG00010005693.1"/>
</dbReference>
<dbReference type="Proteomes" id="UP000694427">
    <property type="component" value="Unplaced"/>
</dbReference>
<dbReference type="SUPFAM" id="SSF56672">
    <property type="entry name" value="DNA/RNA polymerases"/>
    <property type="match status" value="1"/>
</dbReference>
<dbReference type="Pfam" id="PF00078">
    <property type="entry name" value="RVT_1"/>
    <property type="match status" value="1"/>
</dbReference>
<evidence type="ECO:0000256" key="1">
    <source>
        <dbReference type="SAM" id="MobiDB-lite"/>
    </source>
</evidence>
<keyword evidence="5" id="KW-1185">Reference proteome</keyword>
<evidence type="ECO:0000313" key="5">
    <source>
        <dbReference type="Proteomes" id="UP000694427"/>
    </source>
</evidence>
<dbReference type="GO" id="GO:0003824">
    <property type="term" value="F:catalytic activity"/>
    <property type="evidence" value="ECO:0007669"/>
    <property type="project" value="InterPro"/>
</dbReference>
<feature type="region of interest" description="Disordered" evidence="1">
    <location>
        <begin position="1"/>
        <end position="21"/>
    </location>
</feature>
<dbReference type="PANTHER" id="PTHR33332">
    <property type="entry name" value="REVERSE TRANSCRIPTASE DOMAIN-CONTAINING PROTEIN"/>
    <property type="match status" value="1"/>
</dbReference>
<organism evidence="4 5">
    <name type="scientific">Cyprinus carpio</name>
    <name type="common">Common carp</name>
    <dbReference type="NCBI Taxonomy" id="7962"/>
    <lineage>
        <taxon>Eukaryota</taxon>
        <taxon>Metazoa</taxon>
        <taxon>Chordata</taxon>
        <taxon>Craniata</taxon>
        <taxon>Vertebrata</taxon>
        <taxon>Euteleostomi</taxon>
        <taxon>Actinopterygii</taxon>
        <taxon>Neopterygii</taxon>
        <taxon>Teleostei</taxon>
        <taxon>Ostariophysi</taxon>
        <taxon>Cypriniformes</taxon>
        <taxon>Cyprinidae</taxon>
        <taxon>Cyprininae</taxon>
        <taxon>Cyprinus</taxon>
    </lineage>
</organism>
<dbReference type="Pfam" id="PF03372">
    <property type="entry name" value="Exo_endo_phos"/>
    <property type="match status" value="1"/>
</dbReference>
<keyword evidence="2" id="KW-0812">Transmembrane</keyword>
<dbReference type="Gene3D" id="3.60.10.10">
    <property type="entry name" value="Endonuclease/exonuclease/phosphatase"/>
    <property type="match status" value="1"/>
</dbReference>
<dbReference type="CDD" id="cd01650">
    <property type="entry name" value="RT_nLTR_like"/>
    <property type="match status" value="1"/>
</dbReference>